<feature type="region of interest" description="Disordered" evidence="2">
    <location>
        <begin position="1169"/>
        <end position="1209"/>
    </location>
</feature>
<dbReference type="InterPro" id="IPR027107">
    <property type="entry name" value="Tuberin/Ral-act_asu"/>
</dbReference>
<evidence type="ECO:0000256" key="2">
    <source>
        <dbReference type="SAM" id="MobiDB-lite"/>
    </source>
</evidence>
<dbReference type="GO" id="GO:0005634">
    <property type="term" value="C:nucleus"/>
    <property type="evidence" value="ECO:0007669"/>
    <property type="project" value="InterPro"/>
</dbReference>
<protein>
    <submittedName>
        <fullName evidence="4">Putative tuberin</fullName>
    </submittedName>
</protein>
<dbReference type="EMBL" id="GDKW01001187">
    <property type="protein sequence ID" value="JAI55408.1"/>
    <property type="molecule type" value="mRNA"/>
</dbReference>
<feature type="compositionally biased region" description="Basic and acidic residues" evidence="2">
    <location>
        <begin position="1297"/>
        <end position="1315"/>
    </location>
</feature>
<organism evidence="4">
    <name type="scientific">Rhodnius neglectus</name>
    <dbReference type="NCBI Taxonomy" id="72488"/>
    <lineage>
        <taxon>Eukaryota</taxon>
        <taxon>Metazoa</taxon>
        <taxon>Ecdysozoa</taxon>
        <taxon>Arthropoda</taxon>
        <taxon>Hexapoda</taxon>
        <taxon>Insecta</taxon>
        <taxon>Pterygota</taxon>
        <taxon>Neoptera</taxon>
        <taxon>Paraneoptera</taxon>
        <taxon>Hemiptera</taxon>
        <taxon>Heteroptera</taxon>
        <taxon>Panheteroptera</taxon>
        <taxon>Cimicomorpha</taxon>
        <taxon>Reduviidae</taxon>
        <taxon>Triatominae</taxon>
        <taxon>Rhodnius</taxon>
    </lineage>
</organism>
<dbReference type="PROSITE" id="PS50085">
    <property type="entry name" value="RAPGAP"/>
    <property type="match status" value="1"/>
</dbReference>
<feature type="region of interest" description="Disordered" evidence="2">
    <location>
        <begin position="1579"/>
        <end position="1615"/>
    </location>
</feature>
<evidence type="ECO:0000259" key="3">
    <source>
        <dbReference type="PROSITE" id="PS50085"/>
    </source>
</evidence>
<dbReference type="SUPFAM" id="SSF111347">
    <property type="entry name" value="Rap/Ran-GAP"/>
    <property type="match status" value="1"/>
</dbReference>
<dbReference type="GO" id="GO:0051056">
    <property type="term" value="P:regulation of small GTPase mediated signal transduction"/>
    <property type="evidence" value="ECO:0007669"/>
    <property type="project" value="InterPro"/>
</dbReference>
<dbReference type="InterPro" id="IPR035974">
    <property type="entry name" value="Rap/Ran-GAP_sf"/>
</dbReference>
<sequence>MSSKDKDIKTFDKLKQFFRLNKGTQGGYRQKEDFILSVELEKDLSSESPTNVRIRTIKELFETVINNRLEENAVVKLWTLLEDMVNDNISKDNRHLVFSFFRTLIQGQFERLGMMRSQFFKLIKTHNIPDDIGPRLELFQSLTDNGKDILYLEEEVGSFLLEWMSMITEVGREQDYLDVLINIIKYNASYLDEDIIGGIVQSTCVLCCQSKDEQVVISCLQVLDTIVCYTNLPCESLPPFIATLCRTVNIEIYCPTSWKIMRNLLGTHLGHSTLHTMCKILKSDTSLCDVGLLRGAVFYINMALWGNKRVQTLKCTPAAVLPSFLAALRCKHTVVMYEVMLSVQRLVNKHGKELLDPSWYLVLEIIKLIIQHIEEFESTPSLSQVSTHLHETLDTIENLIESGMFNGCVRTVFDIIERCSTLRPESSVQRLISYISATITPAQIRWLEKLDSLLFRFYLHDSRPGIRLTVLGILSNIVQTNRRLFEKELVRIVLCHLSTIAEEPNMAVRTSATQLLVDLFLNCEPGRALEILDVLEKILNRAFEQGIIAKGEEEAEDIKMTAHGLVQGLKTAMYQHPPTPAIRAFTLMTSHLDKHYSNSANLNQVTSIRFMMLECILHLRADKHYRMGIASANPRYSMFLTAHNAVTTTAADSSSDLLYTLPIRQATAAIIKALRYELDWKVMLLLLQEIPNMLKNRALLVSEHSSEVDLIANAICIMVSDKSLCLPERLKNTPPKFTRSDFLNYVFPVVSSLVPYHAQLESTLQQRLIKSLEWGLASKSARQCVTSLTICILEMRDAMVKLLPEVLLNLSKISATVHIAISILEFLSTLTQLPKVFANFVGDQYMSVFAISLPYTNHFKYNHYTVSLAHHVIAAWFLKCRLPFRRDFVKFIIKGLKANMLPFEEAQSIKSDIVNEDSSNRKRSSSLTEQGSCKTSTAPARYDIKPPKKVDGLLAFHQELTETCIDLMAMYTFSTCSPIPKRQSTAELLLSGGQSMTWLLGNKLITVTTSGCTLKALKHGLCDRCFQVCRIQPDHYSPVESEESRTKKGLPTTPDKEKPTGLETGTRFEKYERQVCACWCKGWAEIYIRRPTGAMSWVMRLQNEPHSAHMQDYSNSDLSTLFLPSFGGRQFDEQVVSRTSERVASEPVSIPCSPIRRNTHHDFEDFGLENIAEEGSGRSRNPVRRSNSSPEMSSNWKNPLLINSSDSDLDLDAKKKQNYSKDMRGNCEAIPEEMGTTPPTSEALMLAPMDRVDAKPPVPASPRLPRDVSDLSALPPLAFKRDRGHTISVMSPIRKPGSRDWDPRPRSPKPKETSQHRSGVNPSFVFLQLYHSAHFGPPYERPILVSNTPSVLTTLKNLDWIPPYEAHKIGVLYVAPGQVNSEVDILRNEHGSPRYVEFLQRLGTLINLAEADRQHLFLGGLDTNGSDGKFAYIWQDDVMQVIFHVATLMPNAPNDPQANNKKRHIGNNYVTIVYNDSGEDYNFNTLKAQFNYAVVVVEPLEHGTNQVVVKAKEDLVQQICHTEYKVISDQSVAILARQLALHSNLASMISSQKNHRAREPYASNWLERLRLIKRIHTKLQQEQQGSGGSGSGSDERSHVRHNVHRMQMDEFTEYT</sequence>
<feature type="compositionally biased region" description="Polar residues" evidence="2">
    <location>
        <begin position="925"/>
        <end position="938"/>
    </location>
</feature>
<proteinExistence type="evidence at transcript level"/>
<evidence type="ECO:0000313" key="4">
    <source>
        <dbReference type="EMBL" id="JAI55408.1"/>
    </source>
</evidence>
<feature type="region of interest" description="Disordered" evidence="2">
    <location>
        <begin position="914"/>
        <end position="940"/>
    </location>
</feature>
<feature type="domain" description="Rap-GAP" evidence="3">
    <location>
        <begin position="1355"/>
        <end position="1583"/>
    </location>
</feature>
<dbReference type="Pfam" id="PF02145">
    <property type="entry name" value="Rap_GAP"/>
    <property type="match status" value="1"/>
</dbReference>
<evidence type="ECO:0000256" key="1">
    <source>
        <dbReference type="ARBA" id="ARBA00022468"/>
    </source>
</evidence>
<dbReference type="PANTHER" id="PTHR10063">
    <property type="entry name" value="TUBERIN"/>
    <property type="match status" value="1"/>
</dbReference>
<dbReference type="GO" id="GO:0005096">
    <property type="term" value="F:GTPase activator activity"/>
    <property type="evidence" value="ECO:0007669"/>
    <property type="project" value="UniProtKB-KW"/>
</dbReference>
<dbReference type="FunFam" id="3.40.50.11210:FF:000007">
    <property type="entry name" value="Tuberous sclerosis 2"/>
    <property type="match status" value="1"/>
</dbReference>
<feature type="compositionally biased region" description="Low complexity" evidence="2">
    <location>
        <begin position="1178"/>
        <end position="1190"/>
    </location>
</feature>
<dbReference type="GO" id="GO:0051726">
    <property type="term" value="P:regulation of cell cycle"/>
    <property type="evidence" value="ECO:0007669"/>
    <property type="project" value="TreeGrafter"/>
</dbReference>
<dbReference type="GO" id="GO:0032007">
    <property type="term" value="P:negative regulation of TOR signaling"/>
    <property type="evidence" value="ECO:0007669"/>
    <property type="project" value="InterPro"/>
</dbReference>
<feature type="region of interest" description="Disordered" evidence="2">
    <location>
        <begin position="1285"/>
        <end position="1318"/>
    </location>
</feature>
<keyword evidence="1" id="KW-0343">GTPase activation</keyword>
<dbReference type="GO" id="GO:0051898">
    <property type="term" value="P:negative regulation of phosphatidylinositol 3-kinase/protein kinase B signal transduction"/>
    <property type="evidence" value="ECO:0007669"/>
    <property type="project" value="TreeGrafter"/>
</dbReference>
<dbReference type="GO" id="GO:0046627">
    <property type="term" value="P:negative regulation of insulin receptor signaling pathway"/>
    <property type="evidence" value="ECO:0007669"/>
    <property type="project" value="TreeGrafter"/>
</dbReference>
<dbReference type="InterPro" id="IPR024584">
    <property type="entry name" value="Tuberin_N"/>
</dbReference>
<dbReference type="InterPro" id="IPR011989">
    <property type="entry name" value="ARM-like"/>
</dbReference>
<dbReference type="GO" id="GO:0030178">
    <property type="term" value="P:negative regulation of Wnt signaling pathway"/>
    <property type="evidence" value="ECO:0007669"/>
    <property type="project" value="TreeGrafter"/>
</dbReference>
<dbReference type="Gene3D" id="3.40.50.11210">
    <property type="entry name" value="Rap/Ran-GAP"/>
    <property type="match status" value="1"/>
</dbReference>
<dbReference type="InterPro" id="IPR016024">
    <property type="entry name" value="ARM-type_fold"/>
</dbReference>
<reference evidence="4" key="1">
    <citation type="journal article" date="2016" name="PLoS Negl. Trop. Dis.">
        <title>A Deep Insight into the Sialome of Rhodnius neglectus, a Vector of Chagas Disease.</title>
        <authorList>
            <person name="Santiago P.B."/>
            <person name="Assumpcao T.C."/>
            <person name="Araujo C.N."/>
            <person name="Bastos I.M."/>
            <person name="Neves D."/>
            <person name="Silva I.G."/>
            <person name="Charneau S."/>
            <person name="Queiroz R.M."/>
            <person name="Raiol T."/>
            <person name="Oliveira J.V."/>
            <person name="Sousa M.V."/>
            <person name="Calvo E."/>
            <person name="Ribeiro J.M."/>
            <person name="Santana J.M."/>
        </authorList>
    </citation>
    <scope>NUCLEOTIDE SEQUENCE</scope>
    <source>
        <tissue evidence="4">Salivary glands</tissue>
    </source>
</reference>
<dbReference type="Gene3D" id="1.25.10.10">
    <property type="entry name" value="Leucine-rich Repeat Variant"/>
    <property type="match status" value="1"/>
</dbReference>
<dbReference type="GO" id="GO:0033596">
    <property type="term" value="C:TSC1-TSC2 complex"/>
    <property type="evidence" value="ECO:0007669"/>
    <property type="project" value="InterPro"/>
</dbReference>
<dbReference type="Pfam" id="PF11864">
    <property type="entry name" value="DUF3384"/>
    <property type="match status" value="1"/>
</dbReference>
<dbReference type="InterPro" id="IPR000331">
    <property type="entry name" value="Rap/Ran_GAP_dom"/>
</dbReference>
<dbReference type="PANTHER" id="PTHR10063:SF0">
    <property type="entry name" value="TUBERIN"/>
    <property type="match status" value="1"/>
</dbReference>
<accession>A0A0N7Z993</accession>
<dbReference type="InterPro" id="IPR018515">
    <property type="entry name" value="Tuberin-type_domain"/>
</dbReference>
<name>A0A0N7Z993_9HEMI</name>
<dbReference type="PRINTS" id="PR01431">
    <property type="entry name" value="TUBERIN"/>
</dbReference>
<feature type="region of interest" description="Disordered" evidence="2">
    <location>
        <begin position="1040"/>
        <end position="1062"/>
    </location>
</feature>
<dbReference type="Pfam" id="PF03542">
    <property type="entry name" value="Tuberin"/>
    <property type="match status" value="1"/>
</dbReference>
<dbReference type="SUPFAM" id="SSF48371">
    <property type="entry name" value="ARM repeat"/>
    <property type="match status" value="1"/>
</dbReference>
<dbReference type="InterPro" id="IPR003913">
    <property type="entry name" value="Tuberin"/>
</dbReference>